<dbReference type="PANTHER" id="PTHR42711">
    <property type="entry name" value="ABC TRANSPORTER ATP-BINDING PROTEIN"/>
    <property type="match status" value="1"/>
</dbReference>
<feature type="domain" description="ABC transporter" evidence="4">
    <location>
        <begin position="21"/>
        <end position="80"/>
    </location>
</feature>
<dbReference type="GO" id="GO:0005524">
    <property type="term" value="F:ATP binding"/>
    <property type="evidence" value="ECO:0007669"/>
    <property type="project" value="UniProtKB-KW"/>
</dbReference>
<protein>
    <submittedName>
        <fullName evidence="5">ATP-binding cassette domain-containing protein</fullName>
    </submittedName>
</protein>
<proteinExistence type="predicted"/>
<evidence type="ECO:0000313" key="5">
    <source>
        <dbReference type="EMBL" id="NOU83060.1"/>
    </source>
</evidence>
<reference evidence="5 6" key="1">
    <citation type="submission" date="2019-10" db="EMBL/GenBank/DDBJ databases">
        <title>Description of Paenibacillus terricola sp. nov.</title>
        <authorList>
            <person name="Carlier A."/>
            <person name="Qi S."/>
        </authorList>
    </citation>
    <scope>NUCLEOTIDE SEQUENCE [LARGE SCALE GENOMIC DNA]</scope>
    <source>
        <strain evidence="5 6">LMG 31459</strain>
    </source>
</reference>
<keyword evidence="3 5" id="KW-0067">ATP-binding</keyword>
<dbReference type="EMBL" id="WHOB01000089">
    <property type="protein sequence ID" value="NOU83060.1"/>
    <property type="molecule type" value="Genomic_DNA"/>
</dbReference>
<evidence type="ECO:0000313" key="6">
    <source>
        <dbReference type="Proteomes" id="UP000596857"/>
    </source>
</evidence>
<evidence type="ECO:0000256" key="2">
    <source>
        <dbReference type="ARBA" id="ARBA00022741"/>
    </source>
</evidence>
<dbReference type="Pfam" id="PF00005">
    <property type="entry name" value="ABC_tran"/>
    <property type="match status" value="1"/>
</dbReference>
<dbReference type="PANTHER" id="PTHR42711:SF17">
    <property type="entry name" value="ABC TRANSPORTER ATP-BINDING PROTEIN"/>
    <property type="match status" value="1"/>
</dbReference>
<accession>A0ABX1YTI1</accession>
<dbReference type="Gene3D" id="3.40.50.300">
    <property type="entry name" value="P-loop containing nucleotide triphosphate hydrolases"/>
    <property type="match status" value="1"/>
</dbReference>
<evidence type="ECO:0000256" key="1">
    <source>
        <dbReference type="ARBA" id="ARBA00022448"/>
    </source>
</evidence>
<dbReference type="InterPro" id="IPR050763">
    <property type="entry name" value="ABC_transporter_ATP-binding"/>
</dbReference>
<keyword evidence="6" id="KW-1185">Reference proteome</keyword>
<gene>
    <name evidence="5" type="ORF">GC101_29805</name>
</gene>
<sequence>MDHVIEMKNVSRSFHDKKAVDGVSFTIKRGSITAVLGPNGAGKTTTLSMLLGLLEPTEGSVQVFGLPPKDARDAEDTADRILLFSRGALVADGSPEEIKARIVSKSVSFLPLGDPAVRLAEEKGWM</sequence>
<evidence type="ECO:0000256" key="3">
    <source>
        <dbReference type="ARBA" id="ARBA00022840"/>
    </source>
</evidence>
<name>A0ABX1YTI1_9BACL</name>
<organism evidence="5 6">
    <name type="scientific">Paenibacillus phytohabitans</name>
    <dbReference type="NCBI Taxonomy" id="2654978"/>
    <lineage>
        <taxon>Bacteria</taxon>
        <taxon>Bacillati</taxon>
        <taxon>Bacillota</taxon>
        <taxon>Bacilli</taxon>
        <taxon>Bacillales</taxon>
        <taxon>Paenibacillaceae</taxon>
        <taxon>Paenibacillus</taxon>
    </lineage>
</organism>
<dbReference type="InterPro" id="IPR027417">
    <property type="entry name" value="P-loop_NTPase"/>
</dbReference>
<keyword evidence="1" id="KW-0813">Transport</keyword>
<comment type="caution">
    <text evidence="5">The sequence shown here is derived from an EMBL/GenBank/DDBJ whole genome shotgun (WGS) entry which is preliminary data.</text>
</comment>
<keyword evidence="2" id="KW-0547">Nucleotide-binding</keyword>
<evidence type="ECO:0000259" key="4">
    <source>
        <dbReference type="Pfam" id="PF00005"/>
    </source>
</evidence>
<dbReference type="RefSeq" id="WP_171720298.1">
    <property type="nucleotide sequence ID" value="NZ_WHOB01000089.1"/>
</dbReference>
<dbReference type="InterPro" id="IPR003439">
    <property type="entry name" value="ABC_transporter-like_ATP-bd"/>
</dbReference>
<dbReference type="Proteomes" id="UP000596857">
    <property type="component" value="Unassembled WGS sequence"/>
</dbReference>
<dbReference type="SUPFAM" id="SSF52540">
    <property type="entry name" value="P-loop containing nucleoside triphosphate hydrolases"/>
    <property type="match status" value="1"/>
</dbReference>